<accession>A0ACA9UT36</accession>
<keyword evidence="2" id="KW-1185">Reference proteome</keyword>
<protein>
    <submittedName>
        <fullName evidence="1">Uncharacterized protein</fullName>
    </submittedName>
</protein>
<reference evidence="1" key="2">
    <citation type="submission" date="2021-10" db="EMBL/GenBank/DDBJ databases">
        <authorList>
            <person name="Piombo E."/>
        </authorList>
    </citation>
    <scope>NUCLEOTIDE SEQUENCE</scope>
</reference>
<name>A0ACA9UT36_BIOOC</name>
<dbReference type="EMBL" id="CADEHS020000625">
    <property type="protein sequence ID" value="CAG9955878.1"/>
    <property type="molecule type" value="Genomic_DNA"/>
</dbReference>
<dbReference type="Proteomes" id="UP000836387">
    <property type="component" value="Unassembled WGS sequence"/>
</dbReference>
<evidence type="ECO:0000313" key="2">
    <source>
        <dbReference type="Proteomes" id="UP000836387"/>
    </source>
</evidence>
<organism evidence="1 2">
    <name type="scientific">Clonostachys rosea f. rosea IK726</name>
    <dbReference type="NCBI Taxonomy" id="1349383"/>
    <lineage>
        <taxon>Eukaryota</taxon>
        <taxon>Fungi</taxon>
        <taxon>Dikarya</taxon>
        <taxon>Ascomycota</taxon>
        <taxon>Pezizomycotina</taxon>
        <taxon>Sordariomycetes</taxon>
        <taxon>Hypocreomycetidae</taxon>
        <taxon>Hypocreales</taxon>
        <taxon>Bionectriaceae</taxon>
        <taxon>Clonostachys</taxon>
    </lineage>
</organism>
<comment type="caution">
    <text evidence="1">The sequence shown here is derived from an EMBL/GenBank/DDBJ whole genome shotgun (WGS) entry which is preliminary data.</text>
</comment>
<evidence type="ECO:0000313" key="1">
    <source>
        <dbReference type="EMBL" id="CAG9955878.1"/>
    </source>
</evidence>
<proteinExistence type="predicted"/>
<sequence length="148" mass="16223">RKCNRERPCGTCTRLGRPPASCTYPAPEPGPPYVTSSNDLLVSMEVNAEDSYRQSPTSKGPTTSAHTEYPTIVSQGITPPSSTHAFLPSVLDREAMLFYGEPGFLQLIGGRDINFTTLGQESEVVNVQEKTLKDPSLKAYYSIHDFPI</sequence>
<feature type="non-terminal residue" evidence="1">
    <location>
        <position position="148"/>
    </location>
</feature>
<feature type="non-terminal residue" evidence="1">
    <location>
        <position position="1"/>
    </location>
</feature>
<reference evidence="1" key="1">
    <citation type="submission" date="2020-04" db="EMBL/GenBank/DDBJ databases">
        <authorList>
            <person name="Broberg M."/>
        </authorList>
    </citation>
    <scope>NUCLEOTIDE SEQUENCE</scope>
</reference>
<gene>
    <name evidence="1" type="ORF">CRV2_00016632</name>
</gene>